<organism evidence="1 2">
    <name type="scientific">Terrihabitans soli</name>
    <dbReference type="NCBI Taxonomy" id="708113"/>
    <lineage>
        <taxon>Bacteria</taxon>
        <taxon>Pseudomonadati</taxon>
        <taxon>Pseudomonadota</taxon>
        <taxon>Alphaproteobacteria</taxon>
        <taxon>Hyphomicrobiales</taxon>
        <taxon>Terrihabitans</taxon>
    </lineage>
</organism>
<name>A0A6S6QRZ0_9HYPH</name>
<dbReference type="AlphaFoldDB" id="A0A6S6QRZ0"/>
<dbReference type="KEGG" id="tso:IZ6_25640"/>
<reference evidence="1 2" key="1">
    <citation type="submission" date="2020-08" db="EMBL/GenBank/DDBJ databases">
        <title>Genome sequence of Rhizobiales bacterium strain IZ6.</title>
        <authorList>
            <person name="Nakai R."/>
            <person name="Naganuma T."/>
        </authorList>
    </citation>
    <scope>NUCLEOTIDE SEQUENCE [LARGE SCALE GENOMIC DNA]</scope>
    <source>
        <strain evidence="1 2">IZ6</strain>
    </source>
</reference>
<evidence type="ECO:0000313" key="2">
    <source>
        <dbReference type="Proteomes" id="UP000515317"/>
    </source>
</evidence>
<proteinExistence type="predicted"/>
<dbReference type="EMBL" id="AP023361">
    <property type="protein sequence ID" value="BCJ91829.1"/>
    <property type="molecule type" value="Genomic_DNA"/>
</dbReference>
<dbReference type="Proteomes" id="UP000515317">
    <property type="component" value="Chromosome"/>
</dbReference>
<evidence type="ECO:0000313" key="1">
    <source>
        <dbReference type="EMBL" id="BCJ91829.1"/>
    </source>
</evidence>
<sequence length="68" mass="8137">MKVDLDKKRIEFQGEDGQTLSIYWDNRGEPYRQGLTFCLKENYDTLAYVFLEAQELRAVRDLLNRLYS</sequence>
<accession>A0A6S6QRZ0</accession>
<dbReference type="RefSeq" id="WP_222875448.1">
    <property type="nucleotide sequence ID" value="NZ_AP023361.1"/>
</dbReference>
<gene>
    <name evidence="1" type="ORF">IZ6_25640</name>
</gene>
<protein>
    <submittedName>
        <fullName evidence="1">Uncharacterized protein</fullName>
    </submittedName>
</protein>
<keyword evidence="2" id="KW-1185">Reference proteome</keyword>